<organism evidence="1 3">
    <name type="scientific">Bacteroides uniformis</name>
    <dbReference type="NCBI Taxonomy" id="820"/>
    <lineage>
        <taxon>Bacteria</taxon>
        <taxon>Pseudomonadati</taxon>
        <taxon>Bacteroidota</taxon>
        <taxon>Bacteroidia</taxon>
        <taxon>Bacteroidales</taxon>
        <taxon>Bacteroidaceae</taxon>
        <taxon>Bacteroides</taxon>
    </lineage>
</organism>
<dbReference type="EMBL" id="WCTY01000002">
    <property type="protein sequence ID" value="KAB4187900.1"/>
    <property type="molecule type" value="Genomic_DNA"/>
</dbReference>
<evidence type="ECO:0000313" key="4">
    <source>
        <dbReference type="Proteomes" id="UP000487221"/>
    </source>
</evidence>
<dbReference type="Proteomes" id="UP000095419">
    <property type="component" value="Unassembled WGS sequence"/>
</dbReference>
<dbReference type="RefSeq" id="WP_057088245.1">
    <property type="nucleotide sequence ID" value="NZ_CYZF01000005.1"/>
</dbReference>
<evidence type="ECO:0000313" key="1">
    <source>
        <dbReference type="EMBL" id="CUO64011.1"/>
    </source>
</evidence>
<dbReference type="GO" id="GO:0016788">
    <property type="term" value="F:hydrolase activity, acting on ester bonds"/>
    <property type="evidence" value="ECO:0007669"/>
    <property type="project" value="UniProtKB-ARBA"/>
</dbReference>
<dbReference type="SUPFAM" id="SSF52266">
    <property type="entry name" value="SGNH hydrolase"/>
    <property type="match status" value="1"/>
</dbReference>
<gene>
    <name evidence="1" type="ORF">ERS417307_02097</name>
    <name evidence="2" type="ORF">GAQ44_01110</name>
</gene>
<name>A0A174GPW7_BACUN</name>
<evidence type="ECO:0000313" key="2">
    <source>
        <dbReference type="EMBL" id="KAB4187900.1"/>
    </source>
</evidence>
<dbReference type="EMBL" id="CYZF01000005">
    <property type="protein sequence ID" value="CUO64011.1"/>
    <property type="molecule type" value="Genomic_DNA"/>
</dbReference>
<proteinExistence type="predicted"/>
<sequence length="296" mass="34799">MNKYIKLAVALMLLCVADYAGHRMLKYGLDKGMGLNEHSKVLIIGHSQLMMGLNKNVIEEALKCKVTKHTRAGVGINVRMMMTNMYVNSEYSESLKCVVLAVDPFSFNNDGLSLNSFMLFYPWMDEPYVGEFIHKNTDDIKYWGHKIFRLSRYSDDLIKQSFRGWKNDDRNYKTSFLTEDIYERGKDKWERPIKFDQTLMRNLEETIRHITSKGIHVVLLQSPSYYKLTESQQEKYEKILVYFQSLANSSSLIKFIDYDKIYNRQSELFFDPLHLNVEGQQLMTKRLINDIKDLTK</sequence>
<evidence type="ECO:0000313" key="3">
    <source>
        <dbReference type="Proteomes" id="UP000095419"/>
    </source>
</evidence>
<keyword evidence="2" id="KW-0378">Hydrolase</keyword>
<dbReference type="Gene3D" id="3.40.50.1110">
    <property type="entry name" value="SGNH hydrolase"/>
    <property type="match status" value="1"/>
</dbReference>
<reference evidence="1 3" key="1">
    <citation type="submission" date="2015-09" db="EMBL/GenBank/DDBJ databases">
        <authorList>
            <consortium name="Pathogen Informatics"/>
        </authorList>
    </citation>
    <scope>NUCLEOTIDE SEQUENCE [LARGE SCALE GENOMIC DNA]</scope>
    <source>
        <strain evidence="1 3">2789STDY5608791</strain>
    </source>
</reference>
<reference evidence="2 4" key="2">
    <citation type="journal article" date="2019" name="Nat. Med.">
        <title>A library of human gut bacterial isolates paired with longitudinal multiomics data enables mechanistic microbiome research.</title>
        <authorList>
            <person name="Poyet M."/>
            <person name="Groussin M."/>
            <person name="Gibbons S.M."/>
            <person name="Avila-Pacheco J."/>
            <person name="Jiang X."/>
            <person name="Kearney S.M."/>
            <person name="Perrotta A.R."/>
            <person name="Berdy B."/>
            <person name="Zhao S."/>
            <person name="Lieberman T.D."/>
            <person name="Swanson P.K."/>
            <person name="Smith M."/>
            <person name="Roesemann S."/>
            <person name="Alexander J.E."/>
            <person name="Rich S.A."/>
            <person name="Livny J."/>
            <person name="Vlamakis H."/>
            <person name="Clish C."/>
            <person name="Bullock K."/>
            <person name="Deik A."/>
            <person name="Scott J."/>
            <person name="Pierce K.A."/>
            <person name="Xavier R.J."/>
            <person name="Alm E.J."/>
        </authorList>
    </citation>
    <scope>NUCLEOTIDE SEQUENCE [LARGE SCALE GENOMIC DNA]</scope>
    <source>
        <strain evidence="2 4">BIOML-A19</strain>
    </source>
</reference>
<dbReference type="AlphaFoldDB" id="A0A174GPW7"/>
<dbReference type="Proteomes" id="UP000487221">
    <property type="component" value="Unassembled WGS sequence"/>
</dbReference>
<protein>
    <submittedName>
        <fullName evidence="2">SGNH/GDSL hydrolase family protein</fullName>
    </submittedName>
</protein>
<dbReference type="InterPro" id="IPR036514">
    <property type="entry name" value="SGNH_hydro_sf"/>
</dbReference>
<accession>A0A174GPW7</accession>